<dbReference type="InterPro" id="IPR018573">
    <property type="entry name" value="Restrct_endonuc_II_AlwI"/>
</dbReference>
<name>A0A2M7XZD0_9BACT</name>
<dbReference type="AlphaFoldDB" id="A0A2M7XZD0"/>
<protein>
    <submittedName>
        <fullName evidence="1">Uncharacterized protein</fullName>
    </submittedName>
</protein>
<evidence type="ECO:0000313" key="2">
    <source>
        <dbReference type="Proteomes" id="UP000229647"/>
    </source>
</evidence>
<organism evidence="1 2">
    <name type="scientific">Candidatus Roizmanbacteria bacterium CG_4_9_14_3_um_filter_33_18</name>
    <dbReference type="NCBI Taxonomy" id="1974841"/>
    <lineage>
        <taxon>Bacteria</taxon>
        <taxon>Candidatus Roizmaniibacteriota</taxon>
    </lineage>
</organism>
<proteinExistence type="predicted"/>
<dbReference type="Gene3D" id="3.40.91.50">
    <property type="match status" value="1"/>
</dbReference>
<accession>A0A2M7XZD0</accession>
<comment type="caution">
    <text evidence="1">The sequence shown here is derived from an EMBL/GenBank/DDBJ whole genome shotgun (WGS) entry which is preliminary data.</text>
</comment>
<dbReference type="Pfam" id="PF09491">
    <property type="entry name" value="RE_AlwI"/>
    <property type="match status" value="1"/>
</dbReference>
<evidence type="ECO:0000313" key="1">
    <source>
        <dbReference type="EMBL" id="PJA56085.1"/>
    </source>
</evidence>
<gene>
    <name evidence="1" type="ORF">CO165_00105</name>
</gene>
<dbReference type="EMBL" id="PFWL01000006">
    <property type="protein sequence ID" value="PJA56085.1"/>
    <property type="molecule type" value="Genomic_DNA"/>
</dbReference>
<dbReference type="Proteomes" id="UP000229647">
    <property type="component" value="Unassembled WGS sequence"/>
</dbReference>
<reference evidence="2" key="1">
    <citation type="submission" date="2017-09" db="EMBL/GenBank/DDBJ databases">
        <title>Depth-based differentiation of microbial function through sediment-hosted aquifers and enrichment of novel symbionts in the deep terrestrial subsurface.</title>
        <authorList>
            <person name="Probst A.J."/>
            <person name="Ladd B."/>
            <person name="Jarett J.K."/>
            <person name="Geller-Mcgrath D.E."/>
            <person name="Sieber C.M.K."/>
            <person name="Emerson J.B."/>
            <person name="Anantharaman K."/>
            <person name="Thomas B.C."/>
            <person name="Malmstrom R."/>
            <person name="Stieglmeier M."/>
            <person name="Klingl A."/>
            <person name="Woyke T."/>
            <person name="Ryan C.M."/>
            <person name="Banfield J.F."/>
        </authorList>
    </citation>
    <scope>NUCLEOTIDE SEQUENCE [LARGE SCALE GENOMIC DNA]</scope>
</reference>
<sequence>MTQRQTQYLIFFLYLKRLQKNSEIPSPLKLEFYIAILIALKYKNKFFIRPNYKVDHVGKPYSHAPGNYGDIDVYSDMIYWLVEVTLIRNKAQQLNNETSSVIRHLNSDEEFKDHSNKYLSLIAPIIHVDTKDYFDISLIKSKVQGKKIYIKPYNIENFLSITLARNNLLDMENYSKRIFKEFSLN</sequence>